<feature type="DNA-binding region" description="Homeobox" evidence="8">
    <location>
        <begin position="273"/>
        <end position="335"/>
    </location>
</feature>
<dbReference type="EMBL" id="JAAVMX010000003">
    <property type="protein sequence ID" value="KAF4510357.1"/>
    <property type="molecule type" value="Genomic_DNA"/>
</dbReference>
<dbReference type="InterPro" id="IPR001356">
    <property type="entry name" value="HD"/>
</dbReference>
<evidence type="ECO:0000256" key="9">
    <source>
        <dbReference type="SAM" id="MobiDB-lite"/>
    </source>
</evidence>
<protein>
    <recommendedName>
        <fullName evidence="10">Homeobox domain-containing protein</fullName>
    </recommendedName>
</protein>
<feature type="region of interest" description="Disordered" evidence="9">
    <location>
        <begin position="73"/>
        <end position="103"/>
    </location>
</feature>
<feature type="region of interest" description="Disordered" evidence="9">
    <location>
        <begin position="117"/>
        <end position="163"/>
    </location>
</feature>
<reference evidence="11 12" key="1">
    <citation type="journal article" date="2020" name="Genome Biol. Evol.">
        <title>A new high-quality draft genome assembly of the Chinese cordyceps Ophiocordyceps sinensis.</title>
        <authorList>
            <person name="Shu R."/>
            <person name="Zhang J."/>
            <person name="Meng Q."/>
            <person name="Zhang H."/>
            <person name="Zhou G."/>
            <person name="Li M."/>
            <person name="Wu P."/>
            <person name="Zhao Y."/>
            <person name="Chen C."/>
            <person name="Qin Q."/>
        </authorList>
    </citation>
    <scope>NUCLEOTIDE SEQUENCE [LARGE SCALE GENOMIC DNA]</scope>
    <source>
        <strain evidence="11 12">IOZ07</strain>
    </source>
</reference>
<dbReference type="Gene3D" id="1.10.10.60">
    <property type="entry name" value="Homeodomain-like"/>
    <property type="match status" value="1"/>
</dbReference>
<comment type="subcellular location">
    <subcellularLocation>
        <location evidence="1 8">Nucleus</location>
    </subcellularLocation>
</comment>
<dbReference type="AlphaFoldDB" id="A0A8H4PTX3"/>
<accession>A0A8H4PTX3</accession>
<dbReference type="PANTHER" id="PTHR11850">
    <property type="entry name" value="HOMEOBOX PROTEIN TRANSCRIPTION FACTORS"/>
    <property type="match status" value="1"/>
</dbReference>
<keyword evidence="12" id="KW-1185">Reference proteome</keyword>
<dbReference type="Pfam" id="PF05920">
    <property type="entry name" value="Homeobox_KN"/>
    <property type="match status" value="1"/>
</dbReference>
<keyword evidence="4 8" id="KW-0371">Homeobox</keyword>
<dbReference type="PROSITE" id="PS50071">
    <property type="entry name" value="HOMEOBOX_2"/>
    <property type="match status" value="1"/>
</dbReference>
<evidence type="ECO:0000256" key="3">
    <source>
        <dbReference type="ARBA" id="ARBA00023125"/>
    </source>
</evidence>
<feature type="region of interest" description="Disordered" evidence="9">
    <location>
        <begin position="248"/>
        <end position="284"/>
    </location>
</feature>
<evidence type="ECO:0000256" key="4">
    <source>
        <dbReference type="ARBA" id="ARBA00023155"/>
    </source>
</evidence>
<evidence type="ECO:0000256" key="6">
    <source>
        <dbReference type="ARBA" id="ARBA00023242"/>
    </source>
</evidence>
<dbReference type="SMART" id="SM00389">
    <property type="entry name" value="HOX"/>
    <property type="match status" value="1"/>
</dbReference>
<keyword evidence="5" id="KW-0804">Transcription</keyword>
<evidence type="ECO:0000259" key="10">
    <source>
        <dbReference type="PROSITE" id="PS50071"/>
    </source>
</evidence>
<dbReference type="Proteomes" id="UP000557566">
    <property type="component" value="Unassembled WGS sequence"/>
</dbReference>
<dbReference type="OrthoDB" id="10056939at2759"/>
<sequence>MSILTMSAPQPHPLFRNDGLWKTAQPCSDYDGPCTESKPIALPSIRQTFPDLHLEGSLADGLGSMPFPHRSSSVAGLGPLSSPEYVHSPNSSKRRRLSIEDDQSAMRFKRVPRLYRSPERPLYRQLSPPRREQPPSTATETWTSSTTRSSPFVPSSGVPAPMELDGRRMEARPSLPTLPPPPTIFAFDGEPAPMLASRESAAINSSSLAVDRHPAYRVPDYSYGHHHHPNRYQSLSTSSIGPQDRRPFPAGGNFNPHYQDMGRQGEAGGDAKQRKRRGNLPKETTDKLRAWFMAHLQHPYPTEDEKQELMRQTGLQMNQISNWFINARRRQLPAMINSARAESDVMHSRAGGGAGGDGDILASTERAGDYGGAGKRGETLPVSDGEGSAYDEEMGRLRKRRAGDLNRESV</sequence>
<evidence type="ECO:0000256" key="1">
    <source>
        <dbReference type="ARBA" id="ARBA00004123"/>
    </source>
</evidence>
<comment type="caution">
    <text evidence="11">The sequence shown here is derived from an EMBL/GenBank/DDBJ whole genome shotgun (WGS) entry which is preliminary data.</text>
</comment>
<dbReference type="FunFam" id="1.10.10.60:FF:000059">
    <property type="entry name" value="TGFB-induced factor homeobox 1"/>
    <property type="match status" value="1"/>
</dbReference>
<dbReference type="GO" id="GO:0006355">
    <property type="term" value="P:regulation of DNA-templated transcription"/>
    <property type="evidence" value="ECO:0007669"/>
    <property type="project" value="InterPro"/>
</dbReference>
<feature type="region of interest" description="Disordered" evidence="9">
    <location>
        <begin position="347"/>
        <end position="410"/>
    </location>
</feature>
<dbReference type="SUPFAM" id="SSF46689">
    <property type="entry name" value="Homeodomain-like"/>
    <property type="match status" value="1"/>
</dbReference>
<evidence type="ECO:0000256" key="8">
    <source>
        <dbReference type="PROSITE-ProRule" id="PRU00108"/>
    </source>
</evidence>
<keyword evidence="2" id="KW-0805">Transcription regulation</keyword>
<dbReference type="CDD" id="cd00086">
    <property type="entry name" value="homeodomain"/>
    <property type="match status" value="1"/>
</dbReference>
<proteinExistence type="inferred from homology"/>
<name>A0A8H4PTX3_9HYPO</name>
<evidence type="ECO:0000256" key="7">
    <source>
        <dbReference type="ARBA" id="ARBA00038021"/>
    </source>
</evidence>
<keyword evidence="3 8" id="KW-0238">DNA-binding</keyword>
<evidence type="ECO:0000313" key="11">
    <source>
        <dbReference type="EMBL" id="KAF4510357.1"/>
    </source>
</evidence>
<feature type="compositionally biased region" description="Low complexity" evidence="9">
    <location>
        <begin position="136"/>
        <end position="150"/>
    </location>
</feature>
<dbReference type="InterPro" id="IPR008422">
    <property type="entry name" value="KN_HD"/>
</dbReference>
<keyword evidence="6 8" id="KW-0539">Nucleus</keyword>
<evidence type="ECO:0000256" key="5">
    <source>
        <dbReference type="ARBA" id="ARBA00023163"/>
    </source>
</evidence>
<dbReference type="InterPro" id="IPR009057">
    <property type="entry name" value="Homeodomain-like_sf"/>
</dbReference>
<comment type="similarity">
    <text evidence="7">Belongs to the TALE/TGIF homeobox family.</text>
</comment>
<dbReference type="GO" id="GO:0005634">
    <property type="term" value="C:nucleus"/>
    <property type="evidence" value="ECO:0007669"/>
    <property type="project" value="UniProtKB-SubCell"/>
</dbReference>
<dbReference type="GO" id="GO:0003677">
    <property type="term" value="F:DNA binding"/>
    <property type="evidence" value="ECO:0007669"/>
    <property type="project" value="UniProtKB-UniRule"/>
</dbReference>
<feature type="domain" description="Homeobox" evidence="10">
    <location>
        <begin position="271"/>
        <end position="334"/>
    </location>
</feature>
<organism evidence="11 12">
    <name type="scientific">Ophiocordyceps sinensis</name>
    <dbReference type="NCBI Taxonomy" id="72228"/>
    <lineage>
        <taxon>Eukaryota</taxon>
        <taxon>Fungi</taxon>
        <taxon>Dikarya</taxon>
        <taxon>Ascomycota</taxon>
        <taxon>Pezizomycotina</taxon>
        <taxon>Sordariomycetes</taxon>
        <taxon>Hypocreomycetidae</taxon>
        <taxon>Hypocreales</taxon>
        <taxon>Ophiocordycipitaceae</taxon>
        <taxon>Ophiocordyceps</taxon>
    </lineage>
</organism>
<gene>
    <name evidence="11" type="ORF">G6O67_002248</name>
</gene>
<dbReference type="InterPro" id="IPR050224">
    <property type="entry name" value="TALE_homeobox"/>
</dbReference>
<evidence type="ECO:0000256" key="2">
    <source>
        <dbReference type="ARBA" id="ARBA00023015"/>
    </source>
</evidence>
<evidence type="ECO:0000313" key="12">
    <source>
        <dbReference type="Proteomes" id="UP000557566"/>
    </source>
</evidence>